<keyword evidence="2" id="KW-1185">Reference proteome</keyword>
<dbReference type="EMBL" id="CP016539">
    <property type="protein sequence ID" value="ANU21552.1"/>
    <property type="molecule type" value="Genomic_DNA"/>
</dbReference>
<accession>A0A1C7EDV5</accession>
<dbReference type="AlphaFoldDB" id="A0A1C7EDV5"/>
<dbReference type="Proteomes" id="UP000092650">
    <property type="component" value="Chromosome"/>
</dbReference>
<name>A0A1C7EDV5_9BACL</name>
<evidence type="ECO:0000313" key="1">
    <source>
        <dbReference type="EMBL" id="ANU21552.1"/>
    </source>
</evidence>
<reference evidence="1" key="1">
    <citation type="submission" date="2016-10" db="EMBL/GenBank/DDBJ databases">
        <authorList>
            <person name="See-Too W.S."/>
        </authorList>
    </citation>
    <scope>NUCLEOTIDE SEQUENCE [LARGE SCALE GENOMIC DNA]</scope>
    <source>
        <strain evidence="1">DSM 23997</strain>
    </source>
</reference>
<dbReference type="InterPro" id="IPR011011">
    <property type="entry name" value="Znf_FYVE_PHD"/>
</dbReference>
<organism evidence="1 2">
    <name type="scientific">Planococcus plakortidis</name>
    <dbReference type="NCBI Taxonomy" id="1038856"/>
    <lineage>
        <taxon>Bacteria</taxon>
        <taxon>Bacillati</taxon>
        <taxon>Bacillota</taxon>
        <taxon>Bacilli</taxon>
        <taxon>Bacillales</taxon>
        <taxon>Caryophanaceae</taxon>
        <taxon>Planococcus</taxon>
    </lineage>
</organism>
<protein>
    <submittedName>
        <fullName evidence="1">Uncharacterized protein</fullName>
    </submittedName>
</protein>
<sequence length="78" mass="9179">MNEKFKNKVAWCKVCDQGWATIVKAKGTNRYWVQCSECDSEWYHPLHAQLNINIKETIDPSSEEIQETGWGEYIIAEW</sequence>
<dbReference type="SUPFAM" id="SSF57903">
    <property type="entry name" value="FYVE/PHD zinc finger"/>
    <property type="match status" value="1"/>
</dbReference>
<proteinExistence type="predicted"/>
<dbReference type="KEGG" id="ppla:BBI15_15875"/>
<evidence type="ECO:0000313" key="2">
    <source>
        <dbReference type="Proteomes" id="UP000092650"/>
    </source>
</evidence>
<gene>
    <name evidence="1" type="ORF">BBI15_15875</name>
</gene>